<dbReference type="AlphaFoldDB" id="A0A2V3WQV7"/>
<organism evidence="3 4">
    <name type="scientific">Streptohalobacillus salinus</name>
    <dbReference type="NCBI Taxonomy" id="621096"/>
    <lineage>
        <taxon>Bacteria</taxon>
        <taxon>Bacillati</taxon>
        <taxon>Bacillota</taxon>
        <taxon>Bacilli</taxon>
        <taxon>Bacillales</taxon>
        <taxon>Bacillaceae</taxon>
        <taxon>Streptohalobacillus</taxon>
    </lineage>
</organism>
<dbReference type="RefSeq" id="WP_110251405.1">
    <property type="nucleotide sequence ID" value="NZ_QJJR01000006.1"/>
</dbReference>
<comment type="caution">
    <text evidence="3">The sequence shown here is derived from an EMBL/GenBank/DDBJ whole genome shotgun (WGS) entry which is preliminary data.</text>
</comment>
<feature type="transmembrane region" description="Helical" evidence="1">
    <location>
        <begin position="50"/>
        <end position="73"/>
    </location>
</feature>
<accession>A0A2V3WQV7</accession>
<dbReference type="Pfam" id="PF03703">
    <property type="entry name" value="bPH_2"/>
    <property type="match status" value="1"/>
</dbReference>
<feature type="transmembrane region" description="Helical" evidence="1">
    <location>
        <begin position="21"/>
        <end position="38"/>
    </location>
</feature>
<protein>
    <recommendedName>
        <fullName evidence="2">YdbS-like PH domain-containing protein</fullName>
    </recommendedName>
</protein>
<proteinExistence type="predicted"/>
<evidence type="ECO:0000313" key="4">
    <source>
        <dbReference type="Proteomes" id="UP000247922"/>
    </source>
</evidence>
<sequence length="162" mass="18649">MREEPSQQIDRRAIRVWQLNGVVTTLVFAIITATLYIVKGQYNWPDFVSYITYGLAALTSIYLLVAIFVVPYIKWRRWRYQIYPHEIYVQRGLIIITRTVVPISRVQHVDTEQGPFLRAFKLSTVSVSTAATTHQIPALPVEEAEQLRDDIARLAGVDDDDE</sequence>
<dbReference type="PANTHER" id="PTHR34473">
    <property type="entry name" value="UPF0699 TRANSMEMBRANE PROTEIN YDBS"/>
    <property type="match status" value="1"/>
</dbReference>
<dbReference type="OrthoDB" id="1750577at2"/>
<dbReference type="Proteomes" id="UP000247922">
    <property type="component" value="Unassembled WGS sequence"/>
</dbReference>
<dbReference type="InterPro" id="IPR005182">
    <property type="entry name" value="YdbS-like_PH"/>
</dbReference>
<evidence type="ECO:0000313" key="3">
    <source>
        <dbReference type="EMBL" id="PXW91069.1"/>
    </source>
</evidence>
<evidence type="ECO:0000259" key="2">
    <source>
        <dbReference type="Pfam" id="PF03703"/>
    </source>
</evidence>
<gene>
    <name evidence="3" type="ORF">DES38_106106</name>
</gene>
<keyword evidence="1" id="KW-1133">Transmembrane helix</keyword>
<reference evidence="3 4" key="1">
    <citation type="submission" date="2018-05" db="EMBL/GenBank/DDBJ databases">
        <title>Genomic Encyclopedia of Type Strains, Phase IV (KMG-IV): sequencing the most valuable type-strain genomes for metagenomic binning, comparative biology and taxonomic classification.</title>
        <authorList>
            <person name="Goeker M."/>
        </authorList>
    </citation>
    <scope>NUCLEOTIDE SEQUENCE [LARGE SCALE GENOMIC DNA]</scope>
    <source>
        <strain evidence="3 4">DSM 22440</strain>
    </source>
</reference>
<name>A0A2V3WQV7_9BACI</name>
<dbReference type="EMBL" id="QJJR01000006">
    <property type="protein sequence ID" value="PXW91069.1"/>
    <property type="molecule type" value="Genomic_DNA"/>
</dbReference>
<dbReference type="PANTHER" id="PTHR34473:SF2">
    <property type="entry name" value="UPF0699 TRANSMEMBRANE PROTEIN YDBT"/>
    <property type="match status" value="1"/>
</dbReference>
<evidence type="ECO:0000256" key="1">
    <source>
        <dbReference type="SAM" id="Phobius"/>
    </source>
</evidence>
<keyword evidence="4" id="KW-1185">Reference proteome</keyword>
<keyword evidence="1" id="KW-0812">Transmembrane</keyword>
<feature type="domain" description="YdbS-like PH" evidence="2">
    <location>
        <begin position="75"/>
        <end position="150"/>
    </location>
</feature>
<keyword evidence="1" id="KW-0472">Membrane</keyword>